<dbReference type="EMBL" id="JAVKPH010000011">
    <property type="protein sequence ID" value="MDR5653163.1"/>
    <property type="molecule type" value="Genomic_DNA"/>
</dbReference>
<dbReference type="Pfam" id="PF03480">
    <property type="entry name" value="DctP"/>
    <property type="match status" value="1"/>
</dbReference>
<feature type="chain" id="PRO_5046235243" evidence="4">
    <location>
        <begin position="25"/>
        <end position="332"/>
    </location>
</feature>
<name>A0ABU1F8G6_9RHOB</name>
<dbReference type="Proteomes" id="UP001247754">
    <property type="component" value="Unassembled WGS sequence"/>
</dbReference>
<protein>
    <submittedName>
        <fullName evidence="5">TRAP transporter substrate-binding protein DctP</fullName>
    </submittedName>
</protein>
<comment type="caution">
    <text evidence="5">The sequence shown here is derived from an EMBL/GenBank/DDBJ whole genome shotgun (WGS) entry which is preliminary data.</text>
</comment>
<evidence type="ECO:0000256" key="3">
    <source>
        <dbReference type="ARBA" id="ARBA00022764"/>
    </source>
</evidence>
<dbReference type="NCBIfam" id="NF037995">
    <property type="entry name" value="TRAP_S1"/>
    <property type="match status" value="1"/>
</dbReference>
<accession>A0ABU1F8G6</accession>
<dbReference type="RefSeq" id="WP_310457405.1">
    <property type="nucleotide sequence ID" value="NZ_JAVKPH010000011.1"/>
</dbReference>
<reference evidence="5 6" key="1">
    <citation type="submission" date="2023-09" db="EMBL/GenBank/DDBJ databases">
        <title>Xinfangfangia sedmenti sp. nov., isolated the sedment.</title>
        <authorList>
            <person name="Xu L."/>
        </authorList>
    </citation>
    <scope>NUCLEOTIDE SEQUENCE [LARGE SCALE GENOMIC DNA]</scope>
    <source>
        <strain evidence="5 6">LG-4</strain>
    </source>
</reference>
<keyword evidence="2 4" id="KW-0732">Signal</keyword>
<sequence length="332" mass="35778">MQGMLKRAAVAGAVWAAAAVSAAAADFDWKFFTIYGVADRQTEWMRGFADDVRQATGGRLNITVFTGSELPYKGVDVYRALSRRQIEIGHSPTGFIAADLGLLDAMSMPFVCMDMQRFFDGALPQIEATFDAAIDDKFGATPIMHWAMPGQQVWSTKAIATLEDFKGMKIRTWNQGQVQTLDKLGATSVSITTAEVTPSLQRGLIDGAITASVNADAWNWHEVLGNGYLFNITLSHEVIAVNDAALAELPEDMRAAFLEVAQKWEGTLRQEVLTLDSQARANLTAKGIKLVEPSAEDAAALATMTADIAEAWAAQQGDAGRSVLAAIRAGCQ</sequence>
<evidence type="ECO:0000313" key="5">
    <source>
        <dbReference type="EMBL" id="MDR5653163.1"/>
    </source>
</evidence>
<evidence type="ECO:0000256" key="1">
    <source>
        <dbReference type="ARBA" id="ARBA00004418"/>
    </source>
</evidence>
<evidence type="ECO:0000256" key="2">
    <source>
        <dbReference type="ARBA" id="ARBA00022729"/>
    </source>
</evidence>
<comment type="subcellular location">
    <subcellularLocation>
        <location evidence="1">Periplasm</location>
    </subcellularLocation>
</comment>
<dbReference type="InterPro" id="IPR018389">
    <property type="entry name" value="DctP_fam"/>
</dbReference>
<gene>
    <name evidence="5" type="primary">dctP</name>
    <name evidence="5" type="ORF">RGD00_11135</name>
</gene>
<dbReference type="Gene3D" id="3.40.190.170">
    <property type="entry name" value="Bacterial extracellular solute-binding protein, family 7"/>
    <property type="match status" value="1"/>
</dbReference>
<dbReference type="InterPro" id="IPR038404">
    <property type="entry name" value="TRAP_DctP_sf"/>
</dbReference>
<keyword evidence="3" id="KW-0574">Periplasm</keyword>
<dbReference type="PANTHER" id="PTHR33376:SF4">
    <property type="entry name" value="SIALIC ACID-BINDING PERIPLASMIC PROTEIN SIAP"/>
    <property type="match status" value="1"/>
</dbReference>
<keyword evidence="6" id="KW-1185">Reference proteome</keyword>
<feature type="signal peptide" evidence="4">
    <location>
        <begin position="1"/>
        <end position="24"/>
    </location>
</feature>
<evidence type="ECO:0000313" key="6">
    <source>
        <dbReference type="Proteomes" id="UP001247754"/>
    </source>
</evidence>
<dbReference type="PANTHER" id="PTHR33376">
    <property type="match status" value="1"/>
</dbReference>
<proteinExistence type="predicted"/>
<organism evidence="5 6">
    <name type="scientific">Ruixingdingia sedimenti</name>
    <dbReference type="NCBI Taxonomy" id="3073604"/>
    <lineage>
        <taxon>Bacteria</taxon>
        <taxon>Pseudomonadati</taxon>
        <taxon>Pseudomonadota</taxon>
        <taxon>Alphaproteobacteria</taxon>
        <taxon>Rhodobacterales</taxon>
        <taxon>Paracoccaceae</taxon>
        <taxon>Ruixingdingia</taxon>
    </lineage>
</organism>
<evidence type="ECO:0000256" key="4">
    <source>
        <dbReference type="SAM" id="SignalP"/>
    </source>
</evidence>